<reference evidence="1" key="1">
    <citation type="submission" date="2020-03" db="EMBL/GenBank/DDBJ databases">
        <title>The deep terrestrial virosphere.</title>
        <authorList>
            <person name="Holmfeldt K."/>
            <person name="Nilsson E."/>
            <person name="Simone D."/>
            <person name="Lopez-Fernandez M."/>
            <person name="Wu X."/>
            <person name="de Brujin I."/>
            <person name="Lundin D."/>
            <person name="Andersson A."/>
            <person name="Bertilsson S."/>
            <person name="Dopson M."/>
        </authorList>
    </citation>
    <scope>NUCLEOTIDE SEQUENCE</scope>
    <source>
        <strain evidence="1">MM415B05994</strain>
    </source>
</reference>
<proteinExistence type="predicted"/>
<sequence length="192" mass="21544">MAKKYDLEAIEADYRADLLSNRAMSTKHGCSEASIRKWALKFGWQKDLSGKVKQATKAKLTKTVAETTPKAIERKQREPDAKLTDEEIVEEASNAAVDVITSHRLRAAEYQDIVKKYGAELRKQLTNGKLKVQAPNGDPIEIDIPLEYVGKCLNSATQSLERLIKIERQAYSLDDQQDSSYEDDLEALSEGL</sequence>
<gene>
    <name evidence="1" type="ORF">MM415B05994_0009</name>
</gene>
<accession>A0A6M3LQW1</accession>
<protein>
    <submittedName>
        <fullName evidence="1">Putative terminase</fullName>
    </submittedName>
</protein>
<dbReference type="AlphaFoldDB" id="A0A6M3LQW1"/>
<evidence type="ECO:0000313" key="1">
    <source>
        <dbReference type="EMBL" id="QJA97706.1"/>
    </source>
</evidence>
<dbReference type="EMBL" id="MT143517">
    <property type="protein sequence ID" value="QJA97706.1"/>
    <property type="molecule type" value="Genomic_DNA"/>
</dbReference>
<organism evidence="1">
    <name type="scientific">viral metagenome</name>
    <dbReference type="NCBI Taxonomy" id="1070528"/>
    <lineage>
        <taxon>unclassified sequences</taxon>
        <taxon>metagenomes</taxon>
        <taxon>organismal metagenomes</taxon>
    </lineage>
</organism>
<name>A0A6M3LQW1_9ZZZZ</name>